<sequence>MHDQVGNVETLNCYYAHGEQNPNFQRRSYWMLDPAYEHIVLVHYREINETKPSSASIVQSPVSSSGFSLSPNSYTSQNPGSNSLASDVHEPYQNLSSPGSVEVSSDIVIKNNGIDNTVEYASPADLQVSQALKRLEEQLSLNEDSFKEMSPLCSLDGDTNDSRVLEYGREITKQELQADLLYEPNDIVQDHLYSQHTRVENYSNTFGLLPDGGLLFFQLSKSA</sequence>
<feature type="region of interest" description="Disordered" evidence="4">
    <location>
        <begin position="68"/>
        <end position="99"/>
    </location>
</feature>
<feature type="compositionally biased region" description="Polar residues" evidence="4">
    <location>
        <begin position="74"/>
        <end position="85"/>
    </location>
</feature>
<keyword evidence="6" id="KW-1185">Reference proteome</keyword>
<dbReference type="GO" id="GO:0003712">
    <property type="term" value="F:transcription coregulator activity"/>
    <property type="evidence" value="ECO:0007669"/>
    <property type="project" value="TreeGrafter"/>
</dbReference>
<evidence type="ECO:0000313" key="6">
    <source>
        <dbReference type="Proteomes" id="UP000504621"/>
    </source>
</evidence>
<protein>
    <submittedName>
        <fullName evidence="7">Calmodulin-binding transcription activator 4</fullName>
    </submittedName>
</protein>
<evidence type="ECO:0000256" key="1">
    <source>
        <dbReference type="ARBA" id="ARBA00004123"/>
    </source>
</evidence>
<organism evidence="6 7">
    <name type="scientific">Herrania umbratica</name>
    <dbReference type="NCBI Taxonomy" id="108875"/>
    <lineage>
        <taxon>Eukaryota</taxon>
        <taxon>Viridiplantae</taxon>
        <taxon>Streptophyta</taxon>
        <taxon>Embryophyta</taxon>
        <taxon>Tracheophyta</taxon>
        <taxon>Spermatophyta</taxon>
        <taxon>Magnoliopsida</taxon>
        <taxon>eudicotyledons</taxon>
        <taxon>Gunneridae</taxon>
        <taxon>Pentapetalae</taxon>
        <taxon>rosids</taxon>
        <taxon>malvids</taxon>
        <taxon>Malvales</taxon>
        <taxon>Malvaceae</taxon>
        <taxon>Byttnerioideae</taxon>
        <taxon>Herrania</taxon>
    </lineage>
</organism>
<keyword evidence="2" id="KW-0804">Transcription</keyword>
<dbReference type="AlphaFoldDB" id="A0A6J1AWC8"/>
<dbReference type="GeneID" id="110421860"/>
<dbReference type="OrthoDB" id="407555at2759"/>
<evidence type="ECO:0000313" key="7">
    <source>
        <dbReference type="RefSeq" id="XP_021291240.1"/>
    </source>
</evidence>
<evidence type="ECO:0000259" key="5">
    <source>
        <dbReference type="PROSITE" id="PS51437"/>
    </source>
</evidence>
<dbReference type="GO" id="GO:0005634">
    <property type="term" value="C:nucleus"/>
    <property type="evidence" value="ECO:0007669"/>
    <property type="project" value="UniProtKB-SubCell"/>
</dbReference>
<dbReference type="InterPro" id="IPR005559">
    <property type="entry name" value="CG-1_dom"/>
</dbReference>
<reference evidence="7" key="1">
    <citation type="submission" date="2025-08" db="UniProtKB">
        <authorList>
            <consortium name="RefSeq"/>
        </authorList>
    </citation>
    <scope>IDENTIFICATION</scope>
    <source>
        <tissue evidence="7">Leaf</tissue>
    </source>
</reference>
<dbReference type="GO" id="GO:0003690">
    <property type="term" value="F:double-stranded DNA binding"/>
    <property type="evidence" value="ECO:0007669"/>
    <property type="project" value="TreeGrafter"/>
</dbReference>
<evidence type="ECO:0000256" key="2">
    <source>
        <dbReference type="ARBA" id="ARBA00023163"/>
    </source>
</evidence>
<dbReference type="PANTHER" id="PTHR23335:SF1">
    <property type="entry name" value="CALMODULIN-BINDING TRANSCRIPTION ACTIVATOR, ISOFORM F"/>
    <property type="match status" value="1"/>
</dbReference>
<gene>
    <name evidence="7" type="primary">LOC110421860</name>
</gene>
<dbReference type="PROSITE" id="PS51437">
    <property type="entry name" value="CG_1"/>
    <property type="match status" value="1"/>
</dbReference>
<comment type="subcellular location">
    <subcellularLocation>
        <location evidence="1">Nucleus</location>
    </subcellularLocation>
</comment>
<dbReference type="Proteomes" id="UP000504621">
    <property type="component" value="Unplaced"/>
</dbReference>
<dbReference type="RefSeq" id="XP_021291240.1">
    <property type="nucleotide sequence ID" value="XM_021435565.1"/>
</dbReference>
<dbReference type="PANTHER" id="PTHR23335">
    <property type="entry name" value="CALMODULIN-BINDING TRANSCRIPTION ACTIVATOR CAMTA"/>
    <property type="match status" value="1"/>
</dbReference>
<dbReference type="SMART" id="SM01076">
    <property type="entry name" value="CG-1"/>
    <property type="match status" value="1"/>
</dbReference>
<feature type="domain" description="CG-1" evidence="5">
    <location>
        <begin position="1"/>
        <end position="53"/>
    </location>
</feature>
<dbReference type="Pfam" id="PF03859">
    <property type="entry name" value="CG-1"/>
    <property type="match status" value="1"/>
</dbReference>
<dbReference type="GO" id="GO:0006357">
    <property type="term" value="P:regulation of transcription by RNA polymerase II"/>
    <property type="evidence" value="ECO:0007669"/>
    <property type="project" value="TreeGrafter"/>
</dbReference>
<evidence type="ECO:0000256" key="4">
    <source>
        <dbReference type="SAM" id="MobiDB-lite"/>
    </source>
</evidence>
<accession>A0A6J1AWC8</accession>
<evidence type="ECO:0000256" key="3">
    <source>
        <dbReference type="ARBA" id="ARBA00023242"/>
    </source>
</evidence>
<name>A0A6J1AWC8_9ROSI</name>
<keyword evidence="3" id="KW-0539">Nucleus</keyword>
<proteinExistence type="predicted"/>